<dbReference type="AlphaFoldDB" id="U5DHD5"/>
<dbReference type="InterPro" id="IPR058792">
    <property type="entry name" value="Beta-barrel_RND_2"/>
</dbReference>
<dbReference type="Pfam" id="PF25967">
    <property type="entry name" value="RND-MFP_C"/>
    <property type="match status" value="1"/>
</dbReference>
<keyword evidence="4" id="KW-0812">Transmembrane</keyword>
<feature type="domain" description="Multidrug resistance protein MdtA-like C-terminal permuted SH3" evidence="7">
    <location>
        <begin position="409"/>
        <end position="465"/>
    </location>
</feature>
<dbReference type="Gene3D" id="1.10.287.470">
    <property type="entry name" value="Helix hairpin bin"/>
    <property type="match status" value="2"/>
</dbReference>
<dbReference type="Gene3D" id="2.40.420.20">
    <property type="match status" value="1"/>
</dbReference>
<keyword evidence="4" id="KW-0472">Membrane</keyword>
<dbReference type="InParanoid" id="U5DHD5"/>
<accession>U5DHD5</accession>
<dbReference type="Gene3D" id="2.40.50.100">
    <property type="match status" value="2"/>
</dbReference>
<comment type="caution">
    <text evidence="8">The sequence shown here is derived from an EMBL/GenBank/DDBJ whole genome shotgun (WGS) entry which is preliminary data.</text>
</comment>
<evidence type="ECO:0000256" key="4">
    <source>
        <dbReference type="SAM" id="Phobius"/>
    </source>
</evidence>
<feature type="transmembrane region" description="Helical" evidence="4">
    <location>
        <begin position="12"/>
        <end position="34"/>
    </location>
</feature>
<dbReference type="SUPFAM" id="SSF111369">
    <property type="entry name" value="HlyD-like secretion proteins"/>
    <property type="match status" value="3"/>
</dbReference>
<evidence type="ECO:0000313" key="8">
    <source>
        <dbReference type="EMBL" id="ERN39984.1"/>
    </source>
</evidence>
<name>U5DHD5_9CHRO</name>
<dbReference type="InterPro" id="IPR058625">
    <property type="entry name" value="MdtA-like_BSH"/>
</dbReference>
<evidence type="ECO:0000313" key="9">
    <source>
        <dbReference type="Proteomes" id="UP000016960"/>
    </source>
</evidence>
<evidence type="ECO:0000259" key="5">
    <source>
        <dbReference type="Pfam" id="PF25917"/>
    </source>
</evidence>
<evidence type="ECO:0000256" key="2">
    <source>
        <dbReference type="ARBA" id="ARBA00023054"/>
    </source>
</evidence>
<dbReference type="Pfam" id="PF25917">
    <property type="entry name" value="BSH_RND"/>
    <property type="match status" value="1"/>
</dbReference>
<dbReference type="OrthoDB" id="505602at2"/>
<feature type="domain" description="CusB-like beta-barrel" evidence="6">
    <location>
        <begin position="329"/>
        <end position="404"/>
    </location>
</feature>
<keyword evidence="4" id="KW-1133">Transmembrane helix</keyword>
<keyword evidence="9" id="KW-1185">Reference proteome</keyword>
<dbReference type="PATRIC" id="fig|582515.4.peg.4027"/>
<dbReference type="RefSeq" id="WP_022609208.1">
    <property type="nucleotide sequence ID" value="NZ_ASSJ01000083.1"/>
</dbReference>
<dbReference type="eggNOG" id="COG0845">
    <property type="taxonomic scope" value="Bacteria"/>
</dbReference>
<evidence type="ECO:0000256" key="1">
    <source>
        <dbReference type="ARBA" id="ARBA00004196"/>
    </source>
</evidence>
<organism evidence="8 9">
    <name type="scientific">Rubidibacter lacunae KORDI 51-2</name>
    <dbReference type="NCBI Taxonomy" id="582515"/>
    <lineage>
        <taxon>Bacteria</taxon>
        <taxon>Bacillati</taxon>
        <taxon>Cyanobacteriota</taxon>
        <taxon>Cyanophyceae</taxon>
        <taxon>Oscillatoriophycideae</taxon>
        <taxon>Chroococcales</taxon>
        <taxon>Aphanothecaceae</taxon>
        <taxon>Rubidibacter</taxon>
    </lineage>
</organism>
<dbReference type="GO" id="GO:0030313">
    <property type="term" value="C:cell envelope"/>
    <property type="evidence" value="ECO:0007669"/>
    <property type="project" value="UniProtKB-SubCell"/>
</dbReference>
<gene>
    <name evidence="8" type="ORF">KR51_00035850</name>
</gene>
<feature type="coiled-coil region" evidence="3">
    <location>
        <begin position="103"/>
        <end position="226"/>
    </location>
</feature>
<evidence type="ECO:0000256" key="3">
    <source>
        <dbReference type="SAM" id="Coils"/>
    </source>
</evidence>
<dbReference type="PRINTS" id="PR01490">
    <property type="entry name" value="RTXTOXIND"/>
</dbReference>
<keyword evidence="2 3" id="KW-0175">Coiled coil</keyword>
<evidence type="ECO:0000259" key="6">
    <source>
        <dbReference type="Pfam" id="PF25954"/>
    </source>
</evidence>
<dbReference type="Gene3D" id="2.40.30.170">
    <property type="match status" value="1"/>
</dbReference>
<dbReference type="InterPro" id="IPR050465">
    <property type="entry name" value="UPF0194_transport"/>
</dbReference>
<reference evidence="8 9" key="1">
    <citation type="submission" date="2013-05" db="EMBL/GenBank/DDBJ databases">
        <title>Draft genome sequence of Rubidibacter lacunae KORDI 51-2.</title>
        <authorList>
            <person name="Choi D.H."/>
            <person name="Noh J.H."/>
            <person name="Kwon K.-K."/>
            <person name="Lee J.-H."/>
            <person name="Ryu J.-Y."/>
        </authorList>
    </citation>
    <scope>NUCLEOTIDE SEQUENCE [LARGE SCALE GENOMIC DNA]</scope>
    <source>
        <strain evidence="8 9">KORDI 51-2</strain>
    </source>
</reference>
<dbReference type="PANTHER" id="PTHR32347:SF14">
    <property type="entry name" value="EFFLUX SYSTEM COMPONENT YKNX-RELATED"/>
    <property type="match status" value="1"/>
</dbReference>
<dbReference type="PANTHER" id="PTHR32347">
    <property type="entry name" value="EFFLUX SYSTEM COMPONENT YKNX-RELATED"/>
    <property type="match status" value="1"/>
</dbReference>
<sequence>MKLPLLGKVAIPLSWTTGAIAIGAIAVGGVLFALDVLRNREDLDALTVTVTRQDLVVRIEASGTIVPDKNVNVSPKTAGRLERLFVDQGDLVERGQKLAEMENDELEALFLQAQANLQEAIASLDEAEAGTRAEEVAQARARFDQARASLERARERIPREIDQAEARVASARARFNLAEERRDRNNNLLTEGAISQDGFDEIINEYRSAEADLSEARQRLEEVRNTTRPEVDELAAAEAEARAAWQQAQNGPRVEEIARLRAAVTAARAQLQAAESNYRDTTILAPFAGVITQKYATEGAFVTPTTSASTTASATSTSIVAIASGLEVLAKVPEVDVGLLRPGQAVEIVADAYPDRIFTGRIERVAPEAVVEENVTSFEVRIKLDAGMDVLRSNMNADVTFIGETIDGAVVVPTVAIVTREGEAGVLAVGIDDEPDFRAVVLGPNFDTQTQILNGIAPGDRVFIDLPDK</sequence>
<proteinExistence type="predicted"/>
<feature type="domain" description="Multidrug resistance protein MdtA-like barrel-sandwich hybrid" evidence="5">
    <location>
        <begin position="70"/>
        <end position="308"/>
    </location>
</feature>
<dbReference type="STRING" id="582515.KR51_00035850"/>
<evidence type="ECO:0000259" key="7">
    <source>
        <dbReference type="Pfam" id="PF25967"/>
    </source>
</evidence>
<dbReference type="InterPro" id="IPR058627">
    <property type="entry name" value="MdtA-like_C"/>
</dbReference>
<dbReference type="Pfam" id="PF25954">
    <property type="entry name" value="Beta-barrel_RND_2"/>
    <property type="match status" value="1"/>
</dbReference>
<dbReference type="EMBL" id="ASSJ01000083">
    <property type="protein sequence ID" value="ERN39984.1"/>
    <property type="molecule type" value="Genomic_DNA"/>
</dbReference>
<protein>
    <submittedName>
        <fullName evidence="8">Multidrug resistance efflux pump</fullName>
    </submittedName>
</protein>
<dbReference type="Proteomes" id="UP000016960">
    <property type="component" value="Unassembled WGS sequence"/>
</dbReference>
<comment type="subcellular location">
    <subcellularLocation>
        <location evidence="1">Cell envelope</location>
    </subcellularLocation>
</comment>